<comment type="caution">
    <text evidence="1">The sequence shown here is derived from an EMBL/GenBank/DDBJ whole genome shotgun (WGS) entry which is preliminary data.</text>
</comment>
<dbReference type="AlphaFoldDB" id="A0A9W8HX67"/>
<dbReference type="GO" id="GO:0004674">
    <property type="term" value="F:protein serine/threonine kinase activity"/>
    <property type="evidence" value="ECO:0007669"/>
    <property type="project" value="UniProtKB-EC"/>
</dbReference>
<dbReference type="OrthoDB" id="9332038at2759"/>
<dbReference type="SUPFAM" id="SSF56112">
    <property type="entry name" value="Protein kinase-like (PK-like)"/>
    <property type="match status" value="1"/>
</dbReference>
<keyword evidence="2" id="KW-1185">Reference proteome</keyword>
<sequence length="95" mass="10647">FWQQHFEDNGGSTMDFICRDATGISGSESERRIAFTKPTLDIKARVLQATPSGSAPDEVQQALRFANLLERCLELSPEKRITPIAALRHPFFAQL</sequence>
<dbReference type="GO" id="GO:1990904">
    <property type="term" value="C:ribonucleoprotein complex"/>
    <property type="evidence" value="ECO:0007669"/>
    <property type="project" value="UniProtKB-KW"/>
</dbReference>
<dbReference type="Gene3D" id="1.10.510.10">
    <property type="entry name" value="Transferase(Phosphotransferase) domain 1"/>
    <property type="match status" value="1"/>
</dbReference>
<evidence type="ECO:0000313" key="1">
    <source>
        <dbReference type="EMBL" id="KAJ2800837.1"/>
    </source>
</evidence>
<evidence type="ECO:0000313" key="2">
    <source>
        <dbReference type="Proteomes" id="UP001140094"/>
    </source>
</evidence>
<dbReference type="InterPro" id="IPR011009">
    <property type="entry name" value="Kinase-like_dom_sf"/>
</dbReference>
<name>A0A9W8HX67_9FUNG</name>
<dbReference type="EMBL" id="JANBUO010000915">
    <property type="protein sequence ID" value="KAJ2800837.1"/>
    <property type="molecule type" value="Genomic_DNA"/>
</dbReference>
<protein>
    <submittedName>
        <fullName evidence="1">U4/U6 small nuclear ribonucleoprotein prp4</fullName>
        <ecNumber evidence="1">2.7.11.1</ecNumber>
    </submittedName>
</protein>
<accession>A0A9W8HX67</accession>
<proteinExistence type="predicted"/>
<gene>
    <name evidence="1" type="primary">PRP4</name>
    <name evidence="1" type="ORF">H4R20_003916</name>
</gene>
<organism evidence="1 2">
    <name type="scientific">Coemansia guatemalensis</name>
    <dbReference type="NCBI Taxonomy" id="2761395"/>
    <lineage>
        <taxon>Eukaryota</taxon>
        <taxon>Fungi</taxon>
        <taxon>Fungi incertae sedis</taxon>
        <taxon>Zoopagomycota</taxon>
        <taxon>Kickxellomycotina</taxon>
        <taxon>Kickxellomycetes</taxon>
        <taxon>Kickxellales</taxon>
        <taxon>Kickxellaceae</taxon>
        <taxon>Coemansia</taxon>
    </lineage>
</organism>
<dbReference type="EC" id="2.7.11.1" evidence="1"/>
<keyword evidence="1" id="KW-0808">Transferase</keyword>
<dbReference type="Proteomes" id="UP001140094">
    <property type="component" value="Unassembled WGS sequence"/>
</dbReference>
<reference evidence="1" key="1">
    <citation type="submission" date="2022-07" db="EMBL/GenBank/DDBJ databases">
        <title>Phylogenomic reconstructions and comparative analyses of Kickxellomycotina fungi.</title>
        <authorList>
            <person name="Reynolds N.K."/>
            <person name="Stajich J.E."/>
            <person name="Barry K."/>
            <person name="Grigoriev I.V."/>
            <person name="Crous P."/>
            <person name="Smith M.E."/>
        </authorList>
    </citation>
    <scope>NUCLEOTIDE SEQUENCE</scope>
    <source>
        <strain evidence="1">NRRL 1565</strain>
    </source>
</reference>
<keyword evidence="1" id="KW-0687">Ribonucleoprotein</keyword>
<feature type="non-terminal residue" evidence="1">
    <location>
        <position position="1"/>
    </location>
</feature>